<dbReference type="Gene3D" id="1.10.10.60">
    <property type="entry name" value="Homeodomain-like"/>
    <property type="match status" value="1"/>
</dbReference>
<keyword evidence="6" id="KW-0804">Transcription</keyword>
<evidence type="ECO:0000256" key="4">
    <source>
        <dbReference type="ARBA" id="ARBA00023125"/>
    </source>
</evidence>
<dbReference type="SMART" id="SM00574">
    <property type="entry name" value="POX"/>
    <property type="match status" value="1"/>
</dbReference>
<dbReference type="SUPFAM" id="SSF46689">
    <property type="entry name" value="Homeodomain-like"/>
    <property type="match status" value="1"/>
</dbReference>
<keyword evidence="11" id="KW-1185">Reference proteome</keyword>
<evidence type="ECO:0000313" key="11">
    <source>
        <dbReference type="Proteomes" id="UP000228380"/>
    </source>
</evidence>
<accession>A0A8B8J741</accession>
<dbReference type="Pfam" id="PF07526">
    <property type="entry name" value="POX"/>
    <property type="match status" value="1"/>
</dbReference>
<reference evidence="11" key="1">
    <citation type="journal article" date="2019" name="Nat. Commun.">
        <title>Genome-wide association mapping of date palm fruit traits.</title>
        <authorList>
            <person name="Hazzouri K.M."/>
            <person name="Gros-Balthazard M."/>
            <person name="Flowers J.M."/>
            <person name="Copetti D."/>
            <person name="Lemansour A."/>
            <person name="Lebrun M."/>
            <person name="Masmoudi K."/>
            <person name="Ferrand S."/>
            <person name="Dhar M.I."/>
            <person name="Fresquez Z.A."/>
            <person name="Rosas U."/>
            <person name="Zhang J."/>
            <person name="Talag J."/>
            <person name="Lee S."/>
            <person name="Kudrna D."/>
            <person name="Powell R.F."/>
            <person name="Leitch I.J."/>
            <person name="Krueger R.R."/>
            <person name="Wing R.A."/>
            <person name="Amiri K.M.A."/>
            <person name="Purugganan M.D."/>
        </authorList>
    </citation>
    <scope>NUCLEOTIDE SEQUENCE [LARGE SCALE GENOMIC DNA]</scope>
    <source>
        <strain evidence="11">cv. Khalas</strain>
    </source>
</reference>
<keyword evidence="3" id="KW-0805">Transcription regulation</keyword>
<feature type="compositionally biased region" description="Low complexity" evidence="9">
    <location>
        <begin position="442"/>
        <end position="454"/>
    </location>
</feature>
<evidence type="ECO:0000256" key="1">
    <source>
        <dbReference type="ARBA" id="ARBA00004123"/>
    </source>
</evidence>
<dbReference type="Proteomes" id="UP000228380">
    <property type="component" value="Chromosome 18"/>
</dbReference>
<dbReference type="PROSITE" id="PS50071">
    <property type="entry name" value="HOMEOBOX_2"/>
    <property type="match status" value="1"/>
</dbReference>
<comment type="similarity">
    <text evidence="2">Belongs to the TALE/BELL homeobox family.</text>
</comment>
<dbReference type="OrthoDB" id="10056939at2759"/>
<evidence type="ECO:0000256" key="6">
    <source>
        <dbReference type="ARBA" id="ARBA00023163"/>
    </source>
</evidence>
<dbReference type="SMART" id="SM00389">
    <property type="entry name" value="HOX"/>
    <property type="match status" value="1"/>
</dbReference>
<dbReference type="RefSeq" id="XP_026661887.1">
    <property type="nucleotide sequence ID" value="XM_026806086.2"/>
</dbReference>
<feature type="region of interest" description="Disordered" evidence="9">
    <location>
        <begin position="403"/>
        <end position="480"/>
    </location>
</feature>
<dbReference type="KEGG" id="pda:103710692"/>
<evidence type="ECO:0000313" key="12">
    <source>
        <dbReference type="RefSeq" id="XP_026661887.1"/>
    </source>
</evidence>
<dbReference type="AlphaFoldDB" id="A0A8B8J741"/>
<dbReference type="InterPro" id="IPR050224">
    <property type="entry name" value="TALE_homeobox"/>
</dbReference>
<dbReference type="GO" id="GO:0006355">
    <property type="term" value="P:regulation of DNA-templated transcription"/>
    <property type="evidence" value="ECO:0007669"/>
    <property type="project" value="InterPro"/>
</dbReference>
<dbReference type="Pfam" id="PF05920">
    <property type="entry name" value="Homeobox_KN"/>
    <property type="match status" value="1"/>
</dbReference>
<feature type="domain" description="Homeobox" evidence="10">
    <location>
        <begin position="331"/>
        <end position="394"/>
    </location>
</feature>
<feature type="region of interest" description="Disordered" evidence="9">
    <location>
        <begin position="187"/>
        <end position="208"/>
    </location>
</feature>
<evidence type="ECO:0000256" key="9">
    <source>
        <dbReference type="SAM" id="MobiDB-lite"/>
    </source>
</evidence>
<dbReference type="GeneID" id="103710692"/>
<protein>
    <submittedName>
        <fullName evidence="12">Homeobox protein BEL1 homolog</fullName>
    </submittedName>
</protein>
<evidence type="ECO:0000256" key="7">
    <source>
        <dbReference type="ARBA" id="ARBA00023242"/>
    </source>
</evidence>
<reference evidence="12" key="2">
    <citation type="submission" date="2025-08" db="UniProtKB">
        <authorList>
            <consortium name="RefSeq"/>
        </authorList>
    </citation>
    <scope>IDENTIFICATION</scope>
    <source>
        <tissue evidence="12">Young leaves</tissue>
    </source>
</reference>
<sequence length="571" mass="63243">MMAHESHYAEFYAADHPVMESFEPNHNLFGPQGGMEMLGPPSKHPSSNLGRGFIPPDFLEASNKNLMVAAEAAASASPWQVDDSSLRSLFPCQGTSEQPGGRLSLSLFNPKPSDAIGVPQSFHQSDSRDVFLSRAKSSHQQQVFMQEGRVFNSQQPFQLKNSKYLIPAKELLNEFCSLRGEISSKKRSQKASQWEEGGPSSSSSSWNQSLNSMDLLELQRRKAKLLSMLEEVDRGYRKYCKQMRVVVSSFEAMAGEGAAAIYSGLASKAMSRHFRCLRDAIVGEIRATKKAIGEKDTASPGTTRGETPRLKLLDQRLRQHQAFQQAGLIESHSWRPQRGLPERSVSILRAWLFEHFLHPYPNDVDKHILARQAGLSRSQVSNWFINARVRLWKPMVEEMYSEDMKEQDNLSSHAATSHQDNNTSSNPNHNSSLSQKPAPGQLLNDSDSLSSIINGSHRSDGKNTVNAEASQRHNPQQQAENFGVVELDISSYGSCGNQNLRGGVSLTLGLQQNSGAGKTLSFSPASQHSLLFSREHIDDGQQLQFAILDGEARTLPYRNVMGAQLLHDLAG</sequence>
<proteinExistence type="inferred from homology"/>
<dbReference type="FunFam" id="1.10.10.60:FF:000083">
    <property type="entry name" value="BEL1-like homeodomain protein 4"/>
    <property type="match status" value="1"/>
</dbReference>
<comment type="subcellular location">
    <subcellularLocation>
        <location evidence="1 8">Nucleus</location>
    </subcellularLocation>
</comment>
<dbReference type="InterPro" id="IPR001356">
    <property type="entry name" value="HD"/>
</dbReference>
<dbReference type="GO" id="GO:0003677">
    <property type="term" value="F:DNA binding"/>
    <property type="evidence" value="ECO:0007669"/>
    <property type="project" value="UniProtKB-UniRule"/>
</dbReference>
<keyword evidence="4 8" id="KW-0238">DNA-binding</keyword>
<keyword evidence="7 8" id="KW-0539">Nucleus</keyword>
<evidence type="ECO:0000256" key="3">
    <source>
        <dbReference type="ARBA" id="ARBA00023015"/>
    </source>
</evidence>
<dbReference type="InterPro" id="IPR009057">
    <property type="entry name" value="Homeodomain-like_sf"/>
</dbReference>
<dbReference type="CDD" id="cd00086">
    <property type="entry name" value="homeodomain"/>
    <property type="match status" value="1"/>
</dbReference>
<dbReference type="InterPro" id="IPR008422">
    <property type="entry name" value="KN_HD"/>
</dbReference>
<evidence type="ECO:0000256" key="2">
    <source>
        <dbReference type="ARBA" id="ARBA00006454"/>
    </source>
</evidence>
<evidence type="ECO:0000256" key="8">
    <source>
        <dbReference type="PROSITE-ProRule" id="PRU00108"/>
    </source>
</evidence>
<dbReference type="PANTHER" id="PTHR11850">
    <property type="entry name" value="HOMEOBOX PROTEIN TRANSCRIPTION FACTORS"/>
    <property type="match status" value="1"/>
</dbReference>
<feature type="compositionally biased region" description="Polar residues" evidence="9">
    <location>
        <begin position="462"/>
        <end position="480"/>
    </location>
</feature>
<feature type="DNA-binding region" description="Homeobox" evidence="8">
    <location>
        <begin position="333"/>
        <end position="395"/>
    </location>
</feature>
<evidence type="ECO:0000259" key="10">
    <source>
        <dbReference type="PROSITE" id="PS50071"/>
    </source>
</evidence>
<keyword evidence="5 8" id="KW-0371">Homeobox</keyword>
<feature type="compositionally biased region" description="Low complexity" evidence="9">
    <location>
        <begin position="421"/>
        <end position="434"/>
    </location>
</feature>
<name>A0A8B8J741_PHODC</name>
<dbReference type="InterPro" id="IPR006563">
    <property type="entry name" value="POX_dom"/>
</dbReference>
<organism evidence="11 12">
    <name type="scientific">Phoenix dactylifera</name>
    <name type="common">Date palm</name>
    <dbReference type="NCBI Taxonomy" id="42345"/>
    <lineage>
        <taxon>Eukaryota</taxon>
        <taxon>Viridiplantae</taxon>
        <taxon>Streptophyta</taxon>
        <taxon>Embryophyta</taxon>
        <taxon>Tracheophyta</taxon>
        <taxon>Spermatophyta</taxon>
        <taxon>Magnoliopsida</taxon>
        <taxon>Liliopsida</taxon>
        <taxon>Arecaceae</taxon>
        <taxon>Coryphoideae</taxon>
        <taxon>Phoeniceae</taxon>
        <taxon>Phoenix</taxon>
    </lineage>
</organism>
<gene>
    <name evidence="12" type="primary">LOC103710692</name>
</gene>
<feature type="compositionally biased region" description="Polar residues" evidence="9">
    <location>
        <begin position="409"/>
        <end position="420"/>
    </location>
</feature>
<dbReference type="GO" id="GO:0005634">
    <property type="term" value="C:nucleus"/>
    <property type="evidence" value="ECO:0007669"/>
    <property type="project" value="UniProtKB-SubCell"/>
</dbReference>
<evidence type="ECO:0000256" key="5">
    <source>
        <dbReference type="ARBA" id="ARBA00023155"/>
    </source>
</evidence>
<feature type="compositionally biased region" description="Low complexity" evidence="9">
    <location>
        <begin position="192"/>
        <end position="208"/>
    </location>
</feature>